<evidence type="ECO:0000256" key="1">
    <source>
        <dbReference type="SAM" id="SignalP"/>
    </source>
</evidence>
<dbReference type="EMBL" id="JMEE01000011">
    <property type="protein sequence ID" value="RWR02602.1"/>
    <property type="molecule type" value="Genomic_DNA"/>
</dbReference>
<dbReference type="Pfam" id="PF11745">
    <property type="entry name" value="DUF3304"/>
    <property type="match status" value="1"/>
</dbReference>
<feature type="signal peptide" evidence="1">
    <location>
        <begin position="1"/>
        <end position="26"/>
    </location>
</feature>
<name>A0A443IEW3_9GAMM</name>
<keyword evidence="1" id="KW-0732">Signal</keyword>
<sequence length="171" mass="18847">MNKVIKYTLSGAMLLLAIATSGCSLAAKNDDYSGGNLRGINHTRQGITRFKVNGYGGLIGGNTCCILLPDQWRPGMQARIEWKTDPGTASKFPGYQDPEKYKAWEKEVNSSYVQHMTSVEIPKYGSERCGLTVHFLTCNRVKVTTACSGYGTENYPIKEPLHMKEPASCSQ</sequence>
<gene>
    <name evidence="2" type="ORF">ED28_06985</name>
</gene>
<protein>
    <recommendedName>
        <fullName evidence="4">DUF3304 domain-containing protein</fullName>
    </recommendedName>
</protein>
<dbReference type="Proteomes" id="UP000288794">
    <property type="component" value="Unassembled WGS sequence"/>
</dbReference>
<organism evidence="2 3">
    <name type="scientific">[Pantoea] beijingensis</name>
    <dbReference type="NCBI Taxonomy" id="1324864"/>
    <lineage>
        <taxon>Bacteria</taxon>
        <taxon>Pseudomonadati</taxon>
        <taxon>Pseudomonadota</taxon>
        <taxon>Gammaproteobacteria</taxon>
        <taxon>Enterobacterales</taxon>
        <taxon>Erwiniaceae</taxon>
        <taxon>Erwinia</taxon>
    </lineage>
</organism>
<dbReference type="RefSeq" id="WP_128176533.1">
    <property type="nucleotide sequence ID" value="NZ_CP071409.1"/>
</dbReference>
<dbReference type="AlphaFoldDB" id="A0A443IEW3"/>
<accession>A0A443IEW3</accession>
<proteinExistence type="predicted"/>
<feature type="chain" id="PRO_5019382517" description="DUF3304 domain-containing protein" evidence="1">
    <location>
        <begin position="27"/>
        <end position="171"/>
    </location>
</feature>
<dbReference type="PROSITE" id="PS51257">
    <property type="entry name" value="PROKAR_LIPOPROTEIN"/>
    <property type="match status" value="1"/>
</dbReference>
<evidence type="ECO:0000313" key="2">
    <source>
        <dbReference type="EMBL" id="RWR02602.1"/>
    </source>
</evidence>
<keyword evidence="3" id="KW-1185">Reference proteome</keyword>
<evidence type="ECO:0000313" key="3">
    <source>
        <dbReference type="Proteomes" id="UP000288794"/>
    </source>
</evidence>
<evidence type="ECO:0008006" key="4">
    <source>
        <dbReference type="Google" id="ProtNLM"/>
    </source>
</evidence>
<comment type="caution">
    <text evidence="2">The sequence shown here is derived from an EMBL/GenBank/DDBJ whole genome shotgun (WGS) entry which is preliminary data.</text>
</comment>
<dbReference type="InterPro" id="IPR021733">
    <property type="entry name" value="DUF3304"/>
</dbReference>
<reference evidence="2 3" key="1">
    <citation type="submission" date="2014-04" db="EMBL/GenBank/DDBJ databases">
        <title>Draft genome sequence of Pantoea beijingensis strain LMG 27579, an emerging pathogen to Pleurotus eryngii with potential industrial application.</title>
        <authorList>
            <person name="Xu F."/>
            <person name="Liu Y."/>
            <person name="Wang S."/>
            <person name="Yin Y."/>
            <person name="Ma Y."/>
            <person name="Zhao S."/>
            <person name="Rong C."/>
        </authorList>
    </citation>
    <scope>NUCLEOTIDE SEQUENCE [LARGE SCALE GENOMIC DNA]</scope>
    <source>
        <strain evidence="2 3">LMG 27579</strain>
    </source>
</reference>